<dbReference type="InterPro" id="IPR036236">
    <property type="entry name" value="Znf_C2H2_sf"/>
</dbReference>
<dbReference type="PANTHER" id="PTHR17614:SF14">
    <property type="entry name" value="G PATCH DOMAIN-CONTAINING PROTEIN 8-LIKE ISOFORM X5"/>
    <property type="match status" value="1"/>
</dbReference>
<keyword evidence="8" id="KW-1185">Reference proteome</keyword>
<evidence type="ECO:0000256" key="5">
    <source>
        <dbReference type="SAM" id="MobiDB-lite"/>
    </source>
</evidence>
<evidence type="ECO:0000313" key="8">
    <source>
        <dbReference type="Proteomes" id="UP001159427"/>
    </source>
</evidence>
<feature type="region of interest" description="Disordered" evidence="5">
    <location>
        <begin position="403"/>
        <end position="640"/>
    </location>
</feature>
<feature type="compositionally biased region" description="Basic and acidic residues" evidence="5">
    <location>
        <begin position="598"/>
        <end position="619"/>
    </location>
</feature>
<dbReference type="SUPFAM" id="SSF57667">
    <property type="entry name" value="beta-beta-alpha zinc fingers"/>
    <property type="match status" value="1"/>
</dbReference>
<dbReference type="PROSITE" id="PS00028">
    <property type="entry name" value="ZINC_FINGER_C2H2_1"/>
    <property type="match status" value="1"/>
</dbReference>
<feature type="region of interest" description="Disordered" evidence="5">
    <location>
        <begin position="1"/>
        <end position="25"/>
    </location>
</feature>
<gene>
    <name evidence="7" type="ORF">PEVE_00018004</name>
</gene>
<feature type="compositionally biased region" description="Basic and acidic residues" evidence="5">
    <location>
        <begin position="420"/>
        <end position="430"/>
    </location>
</feature>
<protein>
    <recommendedName>
        <fullName evidence="6">G-patch domain-containing protein</fullName>
    </recommendedName>
</protein>
<keyword evidence="4" id="KW-0175">Coiled coil</keyword>
<name>A0ABN8SDT0_9CNID</name>
<feature type="region of interest" description="Disordered" evidence="5">
    <location>
        <begin position="239"/>
        <end position="376"/>
    </location>
</feature>
<feature type="coiled-coil region" evidence="4">
    <location>
        <begin position="175"/>
        <end position="202"/>
    </location>
</feature>
<dbReference type="SMART" id="SM00443">
    <property type="entry name" value="G_patch"/>
    <property type="match status" value="1"/>
</dbReference>
<keyword evidence="2" id="KW-0863">Zinc-finger</keyword>
<dbReference type="PANTHER" id="PTHR17614">
    <property type="entry name" value="ZINC FINGER-CONTAINING"/>
    <property type="match status" value="1"/>
</dbReference>
<feature type="compositionally biased region" description="Basic and acidic residues" evidence="5">
    <location>
        <begin position="521"/>
        <end position="586"/>
    </location>
</feature>
<keyword evidence="3" id="KW-0862">Zinc</keyword>
<sequence>MAAKFSRFHENRSYQTGNADVSQIFDDDEPTVEKATLDAHIAEENIGYQMALKLGWTTGSGLGRKKQGRTEPIPLVRKEDSLCLGRLTMEFEQADEATRNRKVMEIEKEDTDELQQKYQNEQEKEKAIEESLRDLKEMFYCELCDKQYFKYKEYDNHINSYDHAHRQRLRELRQRESTRNIYAKKKKEQKQMEKEMQRLHLLAGTGSFSKSNAGFNIAFKTSSNTTTGSSGFKPITVQQGFKAVPPPPPDNLPPLPSEPAPPLPNEPAPPLPPPPPGDNQAKKPFSFRMGASSGNASEAETPGTATPPKQGFSFNIGKKKGPGMVQFGMKSKPVKSTASAFAESSSEEEEEEEEQEDQRVSFESEQLTSTPTQQQDTLEKVIEYADTLRIKSALRPKLLIRFVKGTEQGGILPGTIQTEPTDKKTEDGNVKKRSFKEKKELRHSVERGESGDSDEEERGDVKKRTFTEGRDVRLNLDRDDSADYERKSYGDNKKRSFKERTGRRRSMDREESSSSSGSEAETTKSVDKKLKSFEEKQESKQRKEKDYSGRKERDSADRRKESYYKEKSKDYKDRKAMGDRGGDRYKQSKGYDNSKGSRRNDSRKRENEKYDYKESREEGSTYTKRSSGKRNDSYEGKKRI</sequence>
<feature type="compositionally biased region" description="Basic and acidic residues" evidence="5">
    <location>
        <begin position="629"/>
        <end position="640"/>
    </location>
</feature>
<evidence type="ECO:0000256" key="1">
    <source>
        <dbReference type="ARBA" id="ARBA00022723"/>
    </source>
</evidence>
<dbReference type="InterPro" id="IPR013087">
    <property type="entry name" value="Znf_C2H2_type"/>
</dbReference>
<feature type="compositionally biased region" description="Polar residues" evidence="5">
    <location>
        <begin position="363"/>
        <end position="376"/>
    </location>
</feature>
<evidence type="ECO:0000256" key="3">
    <source>
        <dbReference type="ARBA" id="ARBA00022833"/>
    </source>
</evidence>
<feature type="compositionally biased region" description="Pro residues" evidence="5">
    <location>
        <begin position="244"/>
        <end position="277"/>
    </location>
</feature>
<dbReference type="PROSITE" id="PS50174">
    <property type="entry name" value="G_PATCH"/>
    <property type="match status" value="1"/>
</dbReference>
<dbReference type="InterPro" id="IPR052445">
    <property type="entry name" value="ZnF-G_patch_domain"/>
</dbReference>
<feature type="domain" description="G-patch" evidence="6">
    <location>
        <begin position="43"/>
        <end position="89"/>
    </location>
</feature>
<feature type="compositionally biased region" description="Basic and acidic residues" evidence="5">
    <location>
        <begin position="459"/>
        <end position="512"/>
    </location>
</feature>
<feature type="compositionally biased region" description="Acidic residues" evidence="5">
    <location>
        <begin position="345"/>
        <end position="356"/>
    </location>
</feature>
<accession>A0ABN8SDT0</accession>
<evidence type="ECO:0000256" key="4">
    <source>
        <dbReference type="SAM" id="Coils"/>
    </source>
</evidence>
<reference evidence="7 8" key="1">
    <citation type="submission" date="2022-05" db="EMBL/GenBank/DDBJ databases">
        <authorList>
            <consortium name="Genoscope - CEA"/>
            <person name="William W."/>
        </authorList>
    </citation>
    <scope>NUCLEOTIDE SEQUENCE [LARGE SCALE GENOMIC DNA]</scope>
</reference>
<proteinExistence type="predicted"/>
<evidence type="ECO:0000313" key="7">
    <source>
        <dbReference type="EMBL" id="CAH3187908.1"/>
    </source>
</evidence>
<dbReference type="Proteomes" id="UP001159427">
    <property type="component" value="Unassembled WGS sequence"/>
</dbReference>
<evidence type="ECO:0000256" key="2">
    <source>
        <dbReference type="ARBA" id="ARBA00022771"/>
    </source>
</evidence>
<feature type="compositionally biased region" description="Basic and acidic residues" evidence="5">
    <location>
        <begin position="437"/>
        <end position="450"/>
    </location>
</feature>
<dbReference type="Pfam" id="PF01585">
    <property type="entry name" value="G-patch"/>
    <property type="match status" value="1"/>
</dbReference>
<keyword evidence="1" id="KW-0479">Metal-binding</keyword>
<evidence type="ECO:0000259" key="6">
    <source>
        <dbReference type="PROSITE" id="PS50174"/>
    </source>
</evidence>
<dbReference type="EMBL" id="CALNXI010002458">
    <property type="protein sequence ID" value="CAH3187908.1"/>
    <property type="molecule type" value="Genomic_DNA"/>
</dbReference>
<comment type="caution">
    <text evidence="7">The sequence shown here is derived from an EMBL/GenBank/DDBJ whole genome shotgun (WGS) entry which is preliminary data.</text>
</comment>
<organism evidence="7 8">
    <name type="scientific">Porites evermanni</name>
    <dbReference type="NCBI Taxonomy" id="104178"/>
    <lineage>
        <taxon>Eukaryota</taxon>
        <taxon>Metazoa</taxon>
        <taxon>Cnidaria</taxon>
        <taxon>Anthozoa</taxon>
        <taxon>Hexacorallia</taxon>
        <taxon>Scleractinia</taxon>
        <taxon>Fungiina</taxon>
        <taxon>Poritidae</taxon>
        <taxon>Porites</taxon>
    </lineage>
</organism>
<feature type="coiled-coil region" evidence="4">
    <location>
        <begin position="94"/>
        <end position="138"/>
    </location>
</feature>
<dbReference type="InterPro" id="IPR000467">
    <property type="entry name" value="G_patch_dom"/>
</dbReference>